<dbReference type="Proteomes" id="UP000542342">
    <property type="component" value="Unassembled WGS sequence"/>
</dbReference>
<organism evidence="1 2">
    <name type="scientific">Thermogemmata fonticola</name>
    <dbReference type="NCBI Taxonomy" id="2755323"/>
    <lineage>
        <taxon>Bacteria</taxon>
        <taxon>Pseudomonadati</taxon>
        <taxon>Planctomycetota</taxon>
        <taxon>Planctomycetia</taxon>
        <taxon>Gemmatales</taxon>
        <taxon>Gemmataceae</taxon>
        <taxon>Thermogemmata</taxon>
    </lineage>
</organism>
<gene>
    <name evidence="1" type="ORF">H0921_08085</name>
</gene>
<sequence>MLALVLACSGCGGRTDSGEMEATSIRGVVTFQGQPLSGGVIVFAPDPERGGQGPPLTADIAADGSYAIVETPQRPIAPGYYRVALAPPPHWRYAPHAAPFPLALTRPDQSGLLRDIRAGQVNLYSFAVELTVPAHP</sequence>
<keyword evidence="2" id="KW-1185">Reference proteome</keyword>
<protein>
    <recommendedName>
        <fullName evidence="3">Carboxypeptidase regulatory-like domain-containing protein</fullName>
    </recommendedName>
</protein>
<dbReference type="AlphaFoldDB" id="A0A7V8VE07"/>
<name>A0A7V8VE07_9BACT</name>
<evidence type="ECO:0000313" key="1">
    <source>
        <dbReference type="EMBL" id="MBA2226120.1"/>
    </source>
</evidence>
<evidence type="ECO:0000313" key="2">
    <source>
        <dbReference type="Proteomes" id="UP000542342"/>
    </source>
</evidence>
<dbReference type="RefSeq" id="WP_194537545.1">
    <property type="nucleotide sequence ID" value="NZ_JACEFB010000004.1"/>
</dbReference>
<evidence type="ECO:0008006" key="3">
    <source>
        <dbReference type="Google" id="ProtNLM"/>
    </source>
</evidence>
<reference evidence="1 2" key="1">
    <citation type="submission" date="2020-07" db="EMBL/GenBank/DDBJ databases">
        <title>Thermogemmata thermophila gen. nov., sp. nov., a novel moderate thermophilic planctomycete from a Kamchatka hot spring.</title>
        <authorList>
            <person name="Elcheninov A.G."/>
            <person name="Podosokorskaya O.A."/>
            <person name="Kovaleva O.L."/>
            <person name="Novikov A."/>
            <person name="Bonch-Osmolovskaya E.A."/>
            <person name="Toshchakov S.V."/>
            <person name="Kublanov I.V."/>
        </authorList>
    </citation>
    <scope>NUCLEOTIDE SEQUENCE [LARGE SCALE GENOMIC DNA]</scope>
    <source>
        <strain evidence="1 2">2918</strain>
    </source>
</reference>
<proteinExistence type="predicted"/>
<comment type="caution">
    <text evidence="1">The sequence shown here is derived from an EMBL/GenBank/DDBJ whole genome shotgun (WGS) entry which is preliminary data.</text>
</comment>
<accession>A0A7V8VE07</accession>
<dbReference type="EMBL" id="JACEFB010000004">
    <property type="protein sequence ID" value="MBA2226120.1"/>
    <property type="molecule type" value="Genomic_DNA"/>
</dbReference>